<evidence type="ECO:0000313" key="3">
    <source>
        <dbReference type="EnsemblPlants" id="KQL27182"/>
    </source>
</evidence>
<dbReference type="OMA" id="HESHILG"/>
<proteinExistence type="predicted"/>
<feature type="compositionally biased region" description="Polar residues" evidence="1">
    <location>
        <begin position="718"/>
        <end position="732"/>
    </location>
</feature>
<dbReference type="HOGENOM" id="CLU_012365_0_0_1"/>
<evidence type="ECO:0000259" key="2">
    <source>
        <dbReference type="Pfam" id="PF26180"/>
    </source>
</evidence>
<dbReference type="AlphaFoldDB" id="K3ZQS6"/>
<dbReference type="Gene3D" id="1.10.1410.10">
    <property type="match status" value="1"/>
</dbReference>
<dbReference type="SUPFAM" id="SSF81631">
    <property type="entry name" value="PAP/OAS1 substrate-binding domain"/>
    <property type="match status" value="1"/>
</dbReference>
<dbReference type="InterPro" id="IPR058920">
    <property type="entry name" value="PAP-OAS1-bd-rel"/>
</dbReference>
<accession>K3ZQS6</accession>
<dbReference type="Pfam" id="PF26180">
    <property type="entry name" value="PAP-OAS1"/>
    <property type="match status" value="1"/>
</dbReference>
<dbReference type="InParanoid" id="K3ZQS6"/>
<dbReference type="Gramene" id="KQL27182">
    <property type="protein sequence ID" value="KQL27182"/>
    <property type="gene ID" value="SETIT_028956mg"/>
</dbReference>
<reference evidence="4" key="1">
    <citation type="journal article" date="2012" name="Nat. Biotechnol.">
        <title>Reference genome sequence of the model plant Setaria.</title>
        <authorList>
            <person name="Bennetzen J.L."/>
            <person name="Schmutz J."/>
            <person name="Wang H."/>
            <person name="Percifield R."/>
            <person name="Hawkins J."/>
            <person name="Pontaroli A.C."/>
            <person name="Estep M."/>
            <person name="Feng L."/>
            <person name="Vaughn J.N."/>
            <person name="Grimwood J."/>
            <person name="Jenkins J."/>
            <person name="Barry K."/>
            <person name="Lindquist E."/>
            <person name="Hellsten U."/>
            <person name="Deshpande S."/>
            <person name="Wang X."/>
            <person name="Wu X."/>
            <person name="Mitros T."/>
            <person name="Triplett J."/>
            <person name="Yang X."/>
            <person name="Ye C.Y."/>
            <person name="Mauro-Herrera M."/>
            <person name="Wang L."/>
            <person name="Li P."/>
            <person name="Sharma M."/>
            <person name="Sharma R."/>
            <person name="Ronald P.C."/>
            <person name="Panaud O."/>
            <person name="Kellogg E.A."/>
            <person name="Brutnell T.P."/>
            <person name="Doust A.N."/>
            <person name="Tuskan G.A."/>
            <person name="Rokhsar D."/>
            <person name="Devos K.M."/>
        </authorList>
    </citation>
    <scope>NUCLEOTIDE SEQUENCE [LARGE SCALE GENOMIC DNA]</scope>
    <source>
        <strain evidence="4">cv. Yugu1</strain>
    </source>
</reference>
<evidence type="ECO:0000313" key="4">
    <source>
        <dbReference type="Proteomes" id="UP000004995"/>
    </source>
</evidence>
<dbReference type="EnsemblPlants" id="KQL27182">
    <property type="protein sequence ID" value="KQL27182"/>
    <property type="gene ID" value="SETIT_028956mg"/>
</dbReference>
<dbReference type="FunCoup" id="K3ZQS6">
    <property type="interactions" value="863"/>
</dbReference>
<name>K3ZQS6_SETIT</name>
<feature type="region of interest" description="Disordered" evidence="1">
    <location>
        <begin position="406"/>
        <end position="452"/>
    </location>
</feature>
<dbReference type="InterPro" id="IPR043519">
    <property type="entry name" value="NT_sf"/>
</dbReference>
<evidence type="ECO:0000256" key="1">
    <source>
        <dbReference type="SAM" id="MobiDB-lite"/>
    </source>
</evidence>
<feature type="region of interest" description="Disordered" evidence="1">
    <location>
        <begin position="718"/>
        <end position="759"/>
    </location>
</feature>
<feature type="compositionally biased region" description="Basic and acidic residues" evidence="1">
    <location>
        <begin position="441"/>
        <end position="452"/>
    </location>
</feature>
<dbReference type="PANTHER" id="PTHR45979">
    <property type="entry name" value="PAP/OAS1 SUBSTRATE-BINDING DOMAIN SUPERFAMILY"/>
    <property type="match status" value="1"/>
</dbReference>
<dbReference type="STRING" id="4555.K3ZQS6"/>
<dbReference type="InterPro" id="IPR058921">
    <property type="entry name" value="PAP/OAS1-rel"/>
</dbReference>
<dbReference type="EMBL" id="AGNK02001373">
    <property type="status" value="NOT_ANNOTATED_CDS"/>
    <property type="molecule type" value="Genomic_DNA"/>
</dbReference>
<dbReference type="CDD" id="cd05402">
    <property type="entry name" value="NT_PAP_TUTase"/>
    <property type="match status" value="1"/>
</dbReference>
<dbReference type="PANTHER" id="PTHR45979:SF26">
    <property type="entry name" value="NUCLEOTIDYLTRANSFERASE DOMAIN CONTAINING PROTEIN, EXPRESSED"/>
    <property type="match status" value="1"/>
</dbReference>
<sequence length="811" mass="89370">MAAYCGAHGRGGGRWFVPGADGGRGLPWWRGVGAGSSRTGTGGERETLAAVMARRAPAPSTIRWDAMRAAEAAAGEVVLRVHPTKEAERRRQDVIGYLKRLIGSSVGCEVFAFGSVPLRTYLPDGDVDITVLGNTWLNSTFIDDVRRVLESEQDNCDAEFKLTGLHFINAEVKLMKCVIENIVVDVSFNQIGGVSTFCFLELVDRQVGKNHLFKRSIMLIKAWCYHESRILGAHHGLISTYALETLVLYIFNMFHKSLHGPLEVNFGSLSFILASYEHIYAICELNILHISALFNRPFIVEPTAGQDELLFDKEFLQGFFDRLVVIPNESDGCDTQFRQKFLNIIDPLKGNNNLGRSVSKGNFYRIRSAFSFGAQKLGQILMLSPEFIRNEIYGFFENTLKRHGKGERPDIGSSSFQSLLGPENALSEDGSRLKTSCMNEGENRSSLPDKDLSVTDVHKNSGRCQPCVVQDLPWNKIWFMEYASDFCANSTYLSHPSFSCENGNGNSKECFENYATEADLQLVSGLHMSQQIHANQHILTNSTRTNILDFSSSCPVNESDWNAALHADKKPLPPFLLSNMLDVSGDLDLHLGCLRKVQYHLESLFDELLQAVEEACLAGVLDEDSFKIPTMIFKSKSNTGTSLSLASSIDGERRKLSPVYCSHSTGDDSQQPHAEEAQVDVGWQQNLPLCSNGSALSSSPLANLDNYPASWFCVSTKSRGTGTQTRPPSSSGMVLPHNGQGNPSVSNTCQPSSPASAEGSLEFGSFGPFPLELLSVQFEEAFTAPPTGKRAEEVYRLRDEADFPPLQAGCR</sequence>
<dbReference type="Gene3D" id="3.30.460.10">
    <property type="entry name" value="Beta Polymerase, domain 2"/>
    <property type="match status" value="1"/>
</dbReference>
<protein>
    <recommendedName>
        <fullName evidence="2">PAP/OAS1 substrate-binding-related domain-containing protein</fullName>
    </recommendedName>
</protein>
<dbReference type="eggNOG" id="KOG1906">
    <property type="taxonomic scope" value="Eukaryota"/>
</dbReference>
<dbReference type="SUPFAM" id="SSF81301">
    <property type="entry name" value="Nucleotidyltransferase"/>
    <property type="match status" value="1"/>
</dbReference>
<organism evidence="3 4">
    <name type="scientific">Setaria italica</name>
    <name type="common">Foxtail millet</name>
    <name type="synonym">Panicum italicum</name>
    <dbReference type="NCBI Taxonomy" id="4555"/>
    <lineage>
        <taxon>Eukaryota</taxon>
        <taxon>Viridiplantae</taxon>
        <taxon>Streptophyta</taxon>
        <taxon>Embryophyta</taxon>
        <taxon>Tracheophyta</taxon>
        <taxon>Spermatophyta</taxon>
        <taxon>Magnoliopsida</taxon>
        <taxon>Liliopsida</taxon>
        <taxon>Poales</taxon>
        <taxon>Poaceae</taxon>
        <taxon>PACMAD clade</taxon>
        <taxon>Panicoideae</taxon>
        <taxon>Panicodae</taxon>
        <taxon>Paniceae</taxon>
        <taxon>Cenchrinae</taxon>
        <taxon>Setaria</taxon>
    </lineage>
</organism>
<keyword evidence="4" id="KW-1185">Reference proteome</keyword>
<reference evidence="3" key="2">
    <citation type="submission" date="2018-08" db="UniProtKB">
        <authorList>
            <consortium name="EnsemblPlants"/>
        </authorList>
    </citation>
    <scope>IDENTIFICATION</scope>
    <source>
        <strain evidence="3">Yugu1</strain>
    </source>
</reference>
<feature type="domain" description="PAP/OAS1 substrate-binding-related" evidence="2">
    <location>
        <begin position="207"/>
        <end position="400"/>
    </location>
</feature>
<dbReference type="Proteomes" id="UP000004995">
    <property type="component" value="Unassembled WGS sequence"/>
</dbReference>
<feature type="compositionally biased region" description="Polar residues" evidence="1">
    <location>
        <begin position="739"/>
        <end position="755"/>
    </location>
</feature>